<comment type="function">
    <text evidence="10">May have porin activity and function in peptidoglycan binding.</text>
</comment>
<dbReference type="InterPro" id="IPR036737">
    <property type="entry name" value="OmpA-like_sf"/>
</dbReference>
<evidence type="ECO:0000256" key="1">
    <source>
        <dbReference type="ARBA" id="ARBA00004571"/>
    </source>
</evidence>
<feature type="chain" id="PRO_5007462255" evidence="12">
    <location>
        <begin position="22"/>
        <end position="391"/>
    </location>
</feature>
<keyword evidence="5 12" id="KW-0732">Signal</keyword>
<dbReference type="Pfam" id="PF00691">
    <property type="entry name" value="OmpA"/>
    <property type="match status" value="1"/>
</dbReference>
<comment type="subcellular location">
    <subcellularLocation>
        <location evidence="1">Cell outer membrane</location>
        <topology evidence="1">Multi-pass membrane protein</topology>
    </subcellularLocation>
</comment>
<evidence type="ECO:0000313" key="14">
    <source>
        <dbReference type="EMBL" id="KXB75342.1"/>
    </source>
</evidence>
<dbReference type="InterPro" id="IPR050330">
    <property type="entry name" value="Bact_OuterMem_StrucFunc"/>
</dbReference>
<dbReference type="STRING" id="322095.HMPREF3185_01398"/>
<keyword evidence="3" id="KW-1134">Transmembrane beta strand</keyword>
<evidence type="ECO:0000256" key="3">
    <source>
        <dbReference type="ARBA" id="ARBA00022452"/>
    </source>
</evidence>
<dbReference type="SUPFAM" id="SSF103088">
    <property type="entry name" value="OmpA-like"/>
    <property type="match status" value="1"/>
</dbReference>
<evidence type="ECO:0000256" key="10">
    <source>
        <dbReference type="ARBA" id="ARBA00057459"/>
    </source>
</evidence>
<evidence type="ECO:0000313" key="15">
    <source>
        <dbReference type="Proteomes" id="UP000070224"/>
    </source>
</evidence>
<evidence type="ECO:0000256" key="5">
    <source>
        <dbReference type="ARBA" id="ARBA00022729"/>
    </source>
</evidence>
<evidence type="ECO:0000256" key="8">
    <source>
        <dbReference type="ARBA" id="ARBA00023237"/>
    </source>
</evidence>
<dbReference type="GO" id="GO:0015288">
    <property type="term" value="F:porin activity"/>
    <property type="evidence" value="ECO:0007669"/>
    <property type="project" value="UniProtKB-ARBA"/>
</dbReference>
<evidence type="ECO:0000256" key="6">
    <source>
        <dbReference type="ARBA" id="ARBA00023136"/>
    </source>
</evidence>
<keyword evidence="4" id="KW-0812">Transmembrane</keyword>
<keyword evidence="9" id="KW-0873">Pyrrolidone carboxylic acid</keyword>
<sequence length="391" mass="42942">MKTKIMTLALCALAATSALQAQEPAQQPSHKTAFVKDGKAHWFLELGDAATLSLGGYNYDVKFGDRVSFINPNLAIGRWVTPAFGMRLQLQGGKLYDYVLNPLAMGASPYLRTDVIYGSAQYDFMLDVINYFSPYKEDRFFHVIPFVGVGVGYKHQTEVLGVKDDSHRFGPQADAGLQLKFRLARSVDFNLEGKVTATDLRLPSAGEARVAGTASEGFSNASFIAQAGASLTFHLGRKEFEAITPNDPALIADLNGQINALRAENAELAKRPVNCPDVAVPVADSKVIGNVIYFRINSAVVDKNQMVNVYNIAEYAKSNTETITLVGYADRQTGNPAYNLALSKRRAEAVADILVKKYGISRDRLKIDWKGDTVQPYNENVWNRIVLMSAE</sequence>
<keyword evidence="6 11" id="KW-0472">Membrane</keyword>
<evidence type="ECO:0000256" key="9">
    <source>
        <dbReference type="ARBA" id="ARBA00023283"/>
    </source>
</evidence>
<reference evidence="15" key="1">
    <citation type="submission" date="2016-01" db="EMBL/GenBank/DDBJ databases">
        <authorList>
            <person name="Mitreva M."/>
            <person name="Pepin K.H."/>
            <person name="Mihindukulasuriya K.A."/>
            <person name="Fulton R."/>
            <person name="Fronick C."/>
            <person name="O'Laughlin M."/>
            <person name="Miner T."/>
            <person name="Herter B."/>
            <person name="Rosa B.A."/>
            <person name="Cordes M."/>
            <person name="Tomlinson C."/>
            <person name="Wollam A."/>
            <person name="Palsikar V.B."/>
            <person name="Mardis E.R."/>
            <person name="Wilson R.K."/>
        </authorList>
    </citation>
    <scope>NUCLEOTIDE SEQUENCE [LARGE SCALE GENOMIC DNA]</scope>
    <source>
        <strain evidence="15">KA00683</strain>
    </source>
</reference>
<dbReference type="PATRIC" id="fig|322095.3.peg.1379"/>
<dbReference type="PANTHER" id="PTHR30329:SF21">
    <property type="entry name" value="LIPOPROTEIN YIAD-RELATED"/>
    <property type="match status" value="1"/>
</dbReference>
<name>A0A134B5X5_9PORP</name>
<evidence type="ECO:0000256" key="11">
    <source>
        <dbReference type="PROSITE-ProRule" id="PRU00473"/>
    </source>
</evidence>
<evidence type="ECO:0000259" key="13">
    <source>
        <dbReference type="PROSITE" id="PS51123"/>
    </source>
</evidence>
<keyword evidence="7" id="KW-1015">Disulfide bond</keyword>
<comment type="similarity">
    <text evidence="2">Belongs to the outer membrane OOP (TC 1.B.6) superfamily.</text>
</comment>
<dbReference type="Gene3D" id="3.30.1330.60">
    <property type="entry name" value="OmpA-like domain"/>
    <property type="match status" value="1"/>
</dbReference>
<organism evidence="14 15">
    <name type="scientific">Porphyromonas somerae</name>
    <dbReference type="NCBI Taxonomy" id="322095"/>
    <lineage>
        <taxon>Bacteria</taxon>
        <taxon>Pseudomonadati</taxon>
        <taxon>Bacteroidota</taxon>
        <taxon>Bacteroidia</taxon>
        <taxon>Bacteroidales</taxon>
        <taxon>Porphyromonadaceae</taxon>
        <taxon>Porphyromonas</taxon>
    </lineage>
</organism>
<feature type="signal peptide" evidence="12">
    <location>
        <begin position="1"/>
        <end position="21"/>
    </location>
</feature>
<evidence type="ECO:0000256" key="7">
    <source>
        <dbReference type="ARBA" id="ARBA00023157"/>
    </source>
</evidence>
<dbReference type="PANTHER" id="PTHR30329">
    <property type="entry name" value="STATOR ELEMENT OF FLAGELLAR MOTOR COMPLEX"/>
    <property type="match status" value="1"/>
</dbReference>
<accession>A0A134B5X5</accession>
<keyword evidence="8" id="KW-0998">Cell outer membrane</keyword>
<evidence type="ECO:0000256" key="4">
    <source>
        <dbReference type="ARBA" id="ARBA00022692"/>
    </source>
</evidence>
<keyword evidence="15" id="KW-1185">Reference proteome</keyword>
<comment type="caution">
    <text evidence="14">The sequence shown here is derived from an EMBL/GenBank/DDBJ whole genome shotgun (WGS) entry which is preliminary data.</text>
</comment>
<dbReference type="EMBL" id="LSDK01000093">
    <property type="protein sequence ID" value="KXB75342.1"/>
    <property type="molecule type" value="Genomic_DNA"/>
</dbReference>
<gene>
    <name evidence="14" type="ORF">HMPREF3185_01398</name>
</gene>
<dbReference type="RefSeq" id="WP_231724925.1">
    <property type="nucleotide sequence ID" value="NZ_KQ960453.1"/>
</dbReference>
<dbReference type="InterPro" id="IPR006665">
    <property type="entry name" value="OmpA-like"/>
</dbReference>
<dbReference type="GO" id="GO:0030247">
    <property type="term" value="F:polysaccharide binding"/>
    <property type="evidence" value="ECO:0007669"/>
    <property type="project" value="UniProtKB-ARBA"/>
</dbReference>
<dbReference type="FunFam" id="3.30.1330.60:FF:000006">
    <property type="entry name" value="Outer membrane protein OmpA"/>
    <property type="match status" value="1"/>
</dbReference>
<dbReference type="PROSITE" id="PS51123">
    <property type="entry name" value="OMPA_2"/>
    <property type="match status" value="1"/>
</dbReference>
<evidence type="ECO:0000256" key="12">
    <source>
        <dbReference type="SAM" id="SignalP"/>
    </source>
</evidence>
<dbReference type="Proteomes" id="UP000070224">
    <property type="component" value="Unassembled WGS sequence"/>
</dbReference>
<feature type="domain" description="OmpA-like" evidence="13">
    <location>
        <begin position="282"/>
        <end position="391"/>
    </location>
</feature>
<evidence type="ECO:0000256" key="2">
    <source>
        <dbReference type="ARBA" id="ARBA00009961"/>
    </source>
</evidence>
<dbReference type="GO" id="GO:0009279">
    <property type="term" value="C:cell outer membrane"/>
    <property type="evidence" value="ECO:0007669"/>
    <property type="project" value="UniProtKB-SubCell"/>
</dbReference>
<dbReference type="CDD" id="cd07185">
    <property type="entry name" value="OmpA_C-like"/>
    <property type="match status" value="1"/>
</dbReference>
<proteinExistence type="inferred from homology"/>
<protein>
    <submittedName>
        <fullName evidence="14">Putative outer membrane protein 40</fullName>
    </submittedName>
</protein>
<dbReference type="AlphaFoldDB" id="A0A134B5X5"/>